<dbReference type="EMBL" id="FR824137">
    <property type="protein sequence ID" value="CCA20345.1"/>
    <property type="molecule type" value="Genomic_DNA"/>
</dbReference>
<sequence>MTSTKIGDDILLGKIDAMVDADDPFSRIASVIGKDLGLFLMNKQIKNLVNGRLDKHTSEDRLRAMLDKFIQHGENTYVPFEDDMGMTGAIFMQTEAKRCFFEESDERLMMDFTQNTNNLGYYLGTNQHAKQRFF</sequence>
<accession>F0WGI1</accession>
<name>F0WGI1_9STRA</name>
<organism evidence="1">
    <name type="scientific">Albugo laibachii Nc14</name>
    <dbReference type="NCBI Taxonomy" id="890382"/>
    <lineage>
        <taxon>Eukaryota</taxon>
        <taxon>Sar</taxon>
        <taxon>Stramenopiles</taxon>
        <taxon>Oomycota</taxon>
        <taxon>Peronosporomycetes</taxon>
        <taxon>Albuginales</taxon>
        <taxon>Albuginaceae</taxon>
        <taxon>Albugo</taxon>
    </lineage>
</organism>
<evidence type="ECO:0000313" key="1">
    <source>
        <dbReference type="EMBL" id="CCA20345.1"/>
    </source>
</evidence>
<gene>
    <name evidence="1" type="primary">AlNc14C92G5715</name>
    <name evidence="1" type="ORF">ALNC14_064880</name>
</gene>
<dbReference type="AlphaFoldDB" id="F0WGI1"/>
<proteinExistence type="predicted"/>
<dbReference type="HOGENOM" id="CLU_151079_0_0_1"/>
<reference evidence="1" key="2">
    <citation type="submission" date="2011-02" db="EMBL/GenBank/DDBJ databases">
        <authorList>
            <person name="MacLean D."/>
        </authorList>
    </citation>
    <scope>NUCLEOTIDE SEQUENCE</scope>
</reference>
<protein>
    <submittedName>
        <fullName evidence="1">AlNc14C92G5715 protein</fullName>
    </submittedName>
</protein>
<reference evidence="1" key="1">
    <citation type="journal article" date="2011" name="PLoS Biol.">
        <title>Gene gain and loss during evolution of obligate parasitism in the white rust pathogen of Arabidopsis thaliana.</title>
        <authorList>
            <person name="Kemen E."/>
            <person name="Gardiner A."/>
            <person name="Schultz-Larsen T."/>
            <person name="Kemen A.C."/>
            <person name="Balmuth A.L."/>
            <person name="Robert-Seilaniantz A."/>
            <person name="Bailey K."/>
            <person name="Holub E."/>
            <person name="Studholme D.J."/>
            <person name="Maclean D."/>
            <person name="Jones J.D."/>
        </authorList>
    </citation>
    <scope>NUCLEOTIDE SEQUENCE</scope>
</reference>